<organism evidence="1 2">
    <name type="scientific">Portunus trituberculatus</name>
    <name type="common">Swimming crab</name>
    <name type="synonym">Neptunus trituberculatus</name>
    <dbReference type="NCBI Taxonomy" id="210409"/>
    <lineage>
        <taxon>Eukaryota</taxon>
        <taxon>Metazoa</taxon>
        <taxon>Ecdysozoa</taxon>
        <taxon>Arthropoda</taxon>
        <taxon>Crustacea</taxon>
        <taxon>Multicrustacea</taxon>
        <taxon>Malacostraca</taxon>
        <taxon>Eumalacostraca</taxon>
        <taxon>Eucarida</taxon>
        <taxon>Decapoda</taxon>
        <taxon>Pleocyemata</taxon>
        <taxon>Brachyura</taxon>
        <taxon>Eubrachyura</taxon>
        <taxon>Portunoidea</taxon>
        <taxon>Portunidae</taxon>
        <taxon>Portuninae</taxon>
        <taxon>Portunus</taxon>
    </lineage>
</organism>
<evidence type="ECO:0000313" key="2">
    <source>
        <dbReference type="Proteomes" id="UP000324222"/>
    </source>
</evidence>
<dbReference type="AlphaFoldDB" id="A0A5B7EGE6"/>
<accession>A0A5B7EGE6</accession>
<name>A0A5B7EGE6_PORTR</name>
<keyword evidence="2" id="KW-1185">Reference proteome</keyword>
<comment type="caution">
    <text evidence="1">The sequence shown here is derived from an EMBL/GenBank/DDBJ whole genome shotgun (WGS) entry which is preliminary data.</text>
</comment>
<protein>
    <submittedName>
        <fullName evidence="1">Uncharacterized protein</fullName>
    </submittedName>
</protein>
<proteinExistence type="predicted"/>
<evidence type="ECO:0000313" key="1">
    <source>
        <dbReference type="EMBL" id="MPC32123.1"/>
    </source>
</evidence>
<dbReference type="Proteomes" id="UP000324222">
    <property type="component" value="Unassembled WGS sequence"/>
</dbReference>
<reference evidence="1 2" key="1">
    <citation type="submission" date="2019-05" db="EMBL/GenBank/DDBJ databases">
        <title>Another draft genome of Portunus trituberculatus and its Hox gene families provides insights of decapod evolution.</title>
        <authorList>
            <person name="Jeong J.-H."/>
            <person name="Song I."/>
            <person name="Kim S."/>
            <person name="Choi T."/>
            <person name="Kim D."/>
            <person name="Ryu S."/>
            <person name="Kim W."/>
        </authorList>
    </citation>
    <scope>NUCLEOTIDE SEQUENCE [LARGE SCALE GENOMIC DNA]</scope>
    <source>
        <tissue evidence="1">Muscle</tissue>
    </source>
</reference>
<dbReference type="EMBL" id="VSRR010002569">
    <property type="protein sequence ID" value="MPC32123.1"/>
    <property type="molecule type" value="Genomic_DNA"/>
</dbReference>
<sequence length="32" mass="3512">MWRQCGKNGRGEVILMRCRSGEVLGDGVVFTG</sequence>
<gene>
    <name evidence="1" type="ORF">E2C01_025428</name>
</gene>